<dbReference type="PANTHER" id="PTHR45784">
    <property type="entry name" value="C-TYPE LECTIN DOMAIN FAMILY 20 MEMBER A-RELATED"/>
    <property type="match status" value="1"/>
</dbReference>
<feature type="domain" description="C-type lectin" evidence="3">
    <location>
        <begin position="129"/>
        <end position="248"/>
    </location>
</feature>
<gene>
    <name evidence="4" type="ORF">UPYG_G00128950</name>
</gene>
<dbReference type="Pfam" id="PF00059">
    <property type="entry name" value="Lectin_C"/>
    <property type="match status" value="3"/>
</dbReference>
<dbReference type="Gene3D" id="3.10.100.10">
    <property type="entry name" value="Mannose-Binding Protein A, subunit A"/>
    <property type="match status" value="4"/>
</dbReference>
<dbReference type="CDD" id="cd00037">
    <property type="entry name" value="CLECT"/>
    <property type="match status" value="1"/>
</dbReference>
<dbReference type="InterPro" id="IPR016187">
    <property type="entry name" value="CTDL_fold"/>
</dbReference>
<dbReference type="SUPFAM" id="SSF56436">
    <property type="entry name" value="C-type lectin-like"/>
    <property type="match status" value="4"/>
</dbReference>
<dbReference type="PROSITE" id="PS00615">
    <property type="entry name" value="C_TYPE_LECTIN_1"/>
    <property type="match status" value="1"/>
</dbReference>
<dbReference type="PROSITE" id="PS51257">
    <property type="entry name" value="PROKAR_LIPOPROTEIN"/>
    <property type="match status" value="1"/>
</dbReference>
<name>A0ABD0XA45_UMBPY</name>
<keyword evidence="1" id="KW-1015">Disulfide bond</keyword>
<dbReference type="SMART" id="SM00034">
    <property type="entry name" value="CLECT"/>
    <property type="match status" value="4"/>
</dbReference>
<dbReference type="InterPro" id="IPR001304">
    <property type="entry name" value="C-type_lectin-like"/>
</dbReference>
<organism evidence="4 5">
    <name type="scientific">Umbra pygmaea</name>
    <name type="common">Eastern mudminnow</name>
    <dbReference type="NCBI Taxonomy" id="75934"/>
    <lineage>
        <taxon>Eukaryota</taxon>
        <taxon>Metazoa</taxon>
        <taxon>Chordata</taxon>
        <taxon>Craniata</taxon>
        <taxon>Vertebrata</taxon>
        <taxon>Euteleostomi</taxon>
        <taxon>Actinopterygii</taxon>
        <taxon>Neopterygii</taxon>
        <taxon>Teleostei</taxon>
        <taxon>Protacanthopterygii</taxon>
        <taxon>Esociformes</taxon>
        <taxon>Umbridae</taxon>
        <taxon>Umbra</taxon>
    </lineage>
</organism>
<evidence type="ECO:0000313" key="4">
    <source>
        <dbReference type="EMBL" id="KAL0994897.1"/>
    </source>
</evidence>
<feature type="domain" description="C-type lectin" evidence="3">
    <location>
        <begin position="258"/>
        <end position="370"/>
    </location>
</feature>
<dbReference type="Proteomes" id="UP001557470">
    <property type="component" value="Unassembled WGS sequence"/>
</dbReference>
<keyword evidence="2" id="KW-0732">Signal</keyword>
<evidence type="ECO:0000256" key="2">
    <source>
        <dbReference type="SAM" id="SignalP"/>
    </source>
</evidence>
<protein>
    <recommendedName>
        <fullName evidence="3">C-type lectin domain-containing protein</fullName>
    </recommendedName>
</protein>
<sequence length="475" mass="53230">MDKTVILVLLSGLLSCVTCQYQFINTAKTWSQAQVYCRDNFVDMATINSSTQMTKLLSSAPGNWKTPAWIGVNDISWWWSLNNTPLDGSTYWDVGQPDNVNSEVCVYMSNMKWSNADCNKLQHAVCYDKTSNNYILVRDPINFNILSMTWSDAKSYCRAHYTDLATVTDVTLMKVQKAILAQSYGQAGLIVWIGLNRGWTWSDQSSFSFTNWDSSEPKGAGLDCGTVQFPSGQWKSSICTNSLPFICTGAPATVQSDTQTSQYVYVSLNKTWTGAQEYCRANYVDLVTITDQTKLDQITSSLPVRWTGPSWIASYNIAWMWAFGDSALVGRGLWDVGQPDNVNKNENCVYMSNQKWSDASCDVPQHFVCYNANTKSYILARDPVNFNILSLSWRQAQLYCEEKYTELATVTDATVSIVQAVIMDQSYGQSKLIVWIGLHRGAGTLQTQSCNAVDFPSKRWIGVNCASTHNFICTK</sequence>
<dbReference type="PROSITE" id="PS50041">
    <property type="entry name" value="C_TYPE_LECTIN_2"/>
    <property type="match status" value="3"/>
</dbReference>
<accession>A0ABD0XA45</accession>
<dbReference type="PANTHER" id="PTHR45784:SF3">
    <property type="entry name" value="C-TYPE LECTIN DOMAIN FAMILY 4 MEMBER K-LIKE-RELATED"/>
    <property type="match status" value="1"/>
</dbReference>
<dbReference type="InterPro" id="IPR018378">
    <property type="entry name" value="C-type_lectin_CS"/>
</dbReference>
<feature type="domain" description="C-type lectin" evidence="3">
    <location>
        <begin position="21"/>
        <end position="127"/>
    </location>
</feature>
<comment type="caution">
    <text evidence="4">The sequence shown here is derived from an EMBL/GenBank/DDBJ whole genome shotgun (WGS) entry which is preliminary data.</text>
</comment>
<keyword evidence="5" id="KW-1185">Reference proteome</keyword>
<feature type="chain" id="PRO_5044753054" description="C-type lectin domain-containing protein" evidence="2">
    <location>
        <begin position="20"/>
        <end position="475"/>
    </location>
</feature>
<proteinExistence type="predicted"/>
<evidence type="ECO:0000256" key="1">
    <source>
        <dbReference type="ARBA" id="ARBA00023157"/>
    </source>
</evidence>
<reference evidence="4 5" key="1">
    <citation type="submission" date="2024-06" db="EMBL/GenBank/DDBJ databases">
        <authorList>
            <person name="Pan Q."/>
            <person name="Wen M."/>
            <person name="Jouanno E."/>
            <person name="Zahm M."/>
            <person name="Klopp C."/>
            <person name="Cabau C."/>
            <person name="Louis A."/>
            <person name="Berthelot C."/>
            <person name="Parey E."/>
            <person name="Roest Crollius H."/>
            <person name="Montfort J."/>
            <person name="Robinson-Rechavi M."/>
            <person name="Bouchez O."/>
            <person name="Lampietro C."/>
            <person name="Lopez Roques C."/>
            <person name="Donnadieu C."/>
            <person name="Postlethwait J."/>
            <person name="Bobe J."/>
            <person name="Verreycken H."/>
            <person name="Guiguen Y."/>
        </authorList>
    </citation>
    <scope>NUCLEOTIDE SEQUENCE [LARGE SCALE GENOMIC DNA]</scope>
    <source>
        <strain evidence="4">Up_M1</strain>
        <tissue evidence="4">Testis</tissue>
    </source>
</reference>
<feature type="signal peptide" evidence="2">
    <location>
        <begin position="1"/>
        <end position="19"/>
    </location>
</feature>
<evidence type="ECO:0000259" key="3">
    <source>
        <dbReference type="PROSITE" id="PS50041"/>
    </source>
</evidence>
<dbReference type="EMBL" id="JAGEUA010000003">
    <property type="protein sequence ID" value="KAL0994897.1"/>
    <property type="molecule type" value="Genomic_DNA"/>
</dbReference>
<evidence type="ECO:0000313" key="5">
    <source>
        <dbReference type="Proteomes" id="UP001557470"/>
    </source>
</evidence>
<dbReference type="InterPro" id="IPR016186">
    <property type="entry name" value="C-type_lectin-like/link_sf"/>
</dbReference>
<dbReference type="AlphaFoldDB" id="A0ABD0XA45"/>